<feature type="domain" description="ATPase AAA-type core" evidence="4">
    <location>
        <begin position="175"/>
        <end position="205"/>
    </location>
</feature>
<dbReference type="Pfam" id="PF10366">
    <property type="entry name" value="Vps39_1"/>
    <property type="match status" value="1"/>
</dbReference>
<dbReference type="PANTHER" id="PTHR23077:SF171">
    <property type="entry name" value="NUCLEAR VALOSIN-CONTAINING PROTEIN-LIKE"/>
    <property type="match status" value="1"/>
</dbReference>
<dbReference type="Pfam" id="PF00004">
    <property type="entry name" value="AAA"/>
    <property type="match status" value="1"/>
</dbReference>
<dbReference type="EMBL" id="QUTG01004437">
    <property type="protein sequence ID" value="RHY88202.1"/>
    <property type="molecule type" value="Genomic_DNA"/>
</dbReference>
<organism evidence="6 7">
    <name type="scientific">Aphanomyces astaci</name>
    <name type="common">Crayfish plague agent</name>
    <dbReference type="NCBI Taxonomy" id="112090"/>
    <lineage>
        <taxon>Eukaryota</taxon>
        <taxon>Sar</taxon>
        <taxon>Stramenopiles</taxon>
        <taxon>Oomycota</taxon>
        <taxon>Saprolegniomycetes</taxon>
        <taxon>Saprolegniales</taxon>
        <taxon>Verrucalvaceae</taxon>
        <taxon>Aphanomyces</taxon>
    </lineage>
</organism>
<dbReference type="AlphaFoldDB" id="A0A418D170"/>
<comment type="caution">
    <text evidence="6">The sequence shown here is derived from an EMBL/GenBank/DDBJ whole genome shotgun (WGS) entry which is preliminary data.</text>
</comment>
<feature type="compositionally biased region" description="Low complexity" evidence="3">
    <location>
        <begin position="17"/>
        <end position="28"/>
    </location>
</feature>
<name>A0A418D170_APHAT</name>
<evidence type="ECO:0000259" key="5">
    <source>
        <dbReference type="Pfam" id="PF10366"/>
    </source>
</evidence>
<dbReference type="InterPro" id="IPR027417">
    <property type="entry name" value="P-loop_NTPase"/>
</dbReference>
<reference evidence="6 7" key="1">
    <citation type="submission" date="2018-08" db="EMBL/GenBank/DDBJ databases">
        <title>Aphanomyces genome sequencing and annotation.</title>
        <authorList>
            <person name="Minardi D."/>
            <person name="Oidtmann B."/>
            <person name="Van Der Giezen M."/>
            <person name="Studholme D.J."/>
        </authorList>
    </citation>
    <scope>NUCLEOTIDE SEQUENCE [LARGE SCALE GENOMIC DNA]</scope>
    <source>
        <strain evidence="6 7">Sv</strain>
    </source>
</reference>
<dbReference type="InterPro" id="IPR003959">
    <property type="entry name" value="ATPase_AAA_core"/>
</dbReference>
<dbReference type="Gene3D" id="3.40.50.300">
    <property type="entry name" value="P-loop containing nucleotide triphosphate hydrolases"/>
    <property type="match status" value="1"/>
</dbReference>
<protein>
    <recommendedName>
        <fullName evidence="8">ATPase AAA-type core domain-containing protein</fullName>
    </recommendedName>
</protein>
<dbReference type="GO" id="GO:0005524">
    <property type="term" value="F:ATP binding"/>
    <property type="evidence" value="ECO:0007669"/>
    <property type="project" value="UniProtKB-KW"/>
</dbReference>
<sequence length="300" mass="32263">MFATPPRSRSTSRESEFSASHSSGGSFHRAPVLSRAAATVSSSFPKDIQRSEAVDTALLRLYIMHESMSEIAALLTTIDHQGEGAHCDLGSSQALLMHHHLYFELGLLFERHGRVLDALDVYARMGSGEYIQNPLEDSTSGAQAAVDLLLTVEDTSLVLYHSVRSSIHQPVVSGILLYGPSGCGKTMLVRGLAAVSNANFVQVQALVRPGRMDQMLEVGYPSPADRLAIFRQYTKAMPLATDVDLAAVSASMHDDATVTGAMIHAICKDAALRALRESEAATSVAQRHFSQAAVSAPSRR</sequence>
<evidence type="ECO:0000256" key="2">
    <source>
        <dbReference type="ARBA" id="ARBA00022840"/>
    </source>
</evidence>
<dbReference type="SUPFAM" id="SSF52540">
    <property type="entry name" value="P-loop containing nucleoside triphosphate hydrolases"/>
    <property type="match status" value="1"/>
</dbReference>
<evidence type="ECO:0000313" key="7">
    <source>
        <dbReference type="Proteomes" id="UP000285712"/>
    </source>
</evidence>
<dbReference type="PANTHER" id="PTHR23077">
    <property type="entry name" value="AAA-FAMILY ATPASE"/>
    <property type="match status" value="1"/>
</dbReference>
<accession>A0A418D170</accession>
<evidence type="ECO:0000259" key="4">
    <source>
        <dbReference type="Pfam" id="PF00004"/>
    </source>
</evidence>
<feature type="region of interest" description="Disordered" evidence="3">
    <location>
        <begin position="1"/>
        <end position="28"/>
    </location>
</feature>
<gene>
    <name evidence="6" type="ORF">DYB35_008872</name>
</gene>
<dbReference type="Proteomes" id="UP000285712">
    <property type="component" value="Unassembled WGS sequence"/>
</dbReference>
<feature type="domain" description="Vacuolar sorting protein 39/Transforming growth factor beta receptor-associated" evidence="5">
    <location>
        <begin position="54"/>
        <end position="139"/>
    </location>
</feature>
<dbReference type="GO" id="GO:0016887">
    <property type="term" value="F:ATP hydrolysis activity"/>
    <property type="evidence" value="ECO:0007669"/>
    <property type="project" value="InterPro"/>
</dbReference>
<proteinExistence type="predicted"/>
<dbReference type="InterPro" id="IPR019452">
    <property type="entry name" value="VPS39/TGF_beta_rcpt-assoc_1"/>
</dbReference>
<dbReference type="InterPro" id="IPR050168">
    <property type="entry name" value="AAA_ATPase_domain"/>
</dbReference>
<dbReference type="VEuPathDB" id="FungiDB:H257_00381"/>
<evidence type="ECO:0000313" key="6">
    <source>
        <dbReference type="EMBL" id="RHY88202.1"/>
    </source>
</evidence>
<keyword evidence="2" id="KW-0067">ATP-binding</keyword>
<dbReference type="Gene3D" id="1.10.8.60">
    <property type="match status" value="1"/>
</dbReference>
<dbReference type="VEuPathDB" id="FungiDB:H257_02675"/>
<evidence type="ECO:0008006" key="8">
    <source>
        <dbReference type="Google" id="ProtNLM"/>
    </source>
</evidence>
<keyword evidence="1" id="KW-0547">Nucleotide-binding</keyword>
<evidence type="ECO:0000256" key="1">
    <source>
        <dbReference type="ARBA" id="ARBA00022741"/>
    </source>
</evidence>
<evidence type="ECO:0000256" key="3">
    <source>
        <dbReference type="SAM" id="MobiDB-lite"/>
    </source>
</evidence>